<evidence type="ECO:0000313" key="5">
    <source>
        <dbReference type="Proteomes" id="UP000324091"/>
    </source>
</evidence>
<dbReference type="AlphaFoldDB" id="A0A5C6NL29"/>
<evidence type="ECO:0000256" key="3">
    <source>
        <dbReference type="SAM" id="MobiDB-lite"/>
    </source>
</evidence>
<feature type="region of interest" description="Disordered" evidence="3">
    <location>
        <begin position="378"/>
        <end position="404"/>
    </location>
</feature>
<comment type="caution">
    <text evidence="4">The sequence shown here is derived from an EMBL/GenBank/DDBJ whole genome shotgun (WGS) entry which is preliminary data.</text>
</comment>
<feature type="binding site" evidence="2">
    <location>
        <position position="56"/>
    </location>
    <ligand>
        <name>Mg(2+)</name>
        <dbReference type="ChEBI" id="CHEBI:18420"/>
        <label>1</label>
    </ligand>
</feature>
<dbReference type="InterPro" id="IPR036705">
    <property type="entry name" value="Ribosyl_crysJ1_sf"/>
</dbReference>
<keyword evidence="4" id="KW-0378">Hydrolase</keyword>
<reference evidence="4 5" key="1">
    <citation type="submission" date="2019-04" db="EMBL/GenBank/DDBJ databases">
        <title>Chromosome genome assembly for Takifugu flavidus.</title>
        <authorList>
            <person name="Xiao S."/>
        </authorList>
    </citation>
    <scope>NUCLEOTIDE SEQUENCE [LARGE SCALE GENOMIC DNA]</scope>
    <source>
        <strain evidence="4">HTHZ2018</strain>
        <tissue evidence="4">Muscle</tissue>
    </source>
</reference>
<evidence type="ECO:0000313" key="4">
    <source>
        <dbReference type="EMBL" id="TWW67903.1"/>
    </source>
</evidence>
<dbReference type="InterPro" id="IPR005502">
    <property type="entry name" value="Ribosyl_crysJ1"/>
</dbReference>
<name>A0A5C6NL29_9TELE</name>
<accession>A0A5C6NL29</accession>
<dbReference type="PANTHER" id="PTHR16222">
    <property type="entry name" value="ADP-RIBOSYLGLYCOHYDROLASE"/>
    <property type="match status" value="1"/>
</dbReference>
<organism evidence="4 5">
    <name type="scientific">Takifugu flavidus</name>
    <name type="common">sansaifugu</name>
    <dbReference type="NCBI Taxonomy" id="433684"/>
    <lineage>
        <taxon>Eukaryota</taxon>
        <taxon>Metazoa</taxon>
        <taxon>Chordata</taxon>
        <taxon>Craniata</taxon>
        <taxon>Vertebrata</taxon>
        <taxon>Euteleostomi</taxon>
        <taxon>Actinopterygii</taxon>
        <taxon>Neopterygii</taxon>
        <taxon>Teleostei</taxon>
        <taxon>Neoteleostei</taxon>
        <taxon>Acanthomorphata</taxon>
        <taxon>Eupercaria</taxon>
        <taxon>Tetraodontiformes</taxon>
        <taxon>Tetradontoidea</taxon>
        <taxon>Tetraodontidae</taxon>
        <taxon>Takifugu</taxon>
    </lineage>
</organism>
<comment type="cofactor">
    <cofactor evidence="2">
        <name>Mg(2+)</name>
        <dbReference type="ChEBI" id="CHEBI:18420"/>
    </cofactor>
    <text evidence="2">Binds 2 magnesium ions per subunit.</text>
</comment>
<gene>
    <name evidence="4" type="ORF">D4764_02G0009440</name>
</gene>
<dbReference type="SUPFAM" id="SSF101478">
    <property type="entry name" value="ADP-ribosylglycohydrolase"/>
    <property type="match status" value="1"/>
</dbReference>
<comment type="similarity">
    <text evidence="1">Belongs to the ADP-ribosylglycohydrolase family.</text>
</comment>
<feature type="region of interest" description="Disordered" evidence="3">
    <location>
        <begin position="662"/>
        <end position="681"/>
    </location>
</feature>
<dbReference type="Gene3D" id="1.10.4080.10">
    <property type="entry name" value="ADP-ribosylation/Crystallin J1"/>
    <property type="match status" value="2"/>
</dbReference>
<protein>
    <submittedName>
        <fullName evidence="4">[Protein ADP-ribosylarginine] hydrolase-like protein 1</fullName>
    </submittedName>
</protein>
<keyword evidence="5" id="KW-1185">Reference proteome</keyword>
<dbReference type="GO" id="GO:0016787">
    <property type="term" value="F:hydrolase activity"/>
    <property type="evidence" value="ECO:0007669"/>
    <property type="project" value="UniProtKB-KW"/>
</dbReference>
<feature type="region of interest" description="Disordered" evidence="3">
    <location>
        <begin position="694"/>
        <end position="752"/>
    </location>
</feature>
<feature type="compositionally biased region" description="Basic and acidic residues" evidence="3">
    <location>
        <begin position="379"/>
        <end position="404"/>
    </location>
</feature>
<keyword evidence="2" id="KW-0479">Metal-binding</keyword>
<evidence type="ECO:0000256" key="2">
    <source>
        <dbReference type="PIRSR" id="PIRSR605502-1"/>
    </source>
</evidence>
<evidence type="ECO:0000256" key="1">
    <source>
        <dbReference type="ARBA" id="ARBA00010702"/>
    </source>
</evidence>
<dbReference type="GO" id="GO:0046872">
    <property type="term" value="F:metal ion binding"/>
    <property type="evidence" value="ECO:0007669"/>
    <property type="project" value="UniProtKB-KW"/>
</dbReference>
<feature type="compositionally biased region" description="Basic and acidic residues" evidence="3">
    <location>
        <begin position="694"/>
        <end position="708"/>
    </location>
</feature>
<dbReference type="PANTHER" id="PTHR16222:SF23">
    <property type="entry name" value="INACTIVE ADP-RIBOSYLTRANSFERASE ARH2"/>
    <property type="match status" value="1"/>
</dbReference>
<feature type="region of interest" description="Disordered" evidence="3">
    <location>
        <begin position="451"/>
        <end position="499"/>
    </location>
</feature>
<feature type="compositionally biased region" description="Polar residues" evidence="3">
    <location>
        <begin position="462"/>
        <end position="476"/>
    </location>
</feature>
<sequence length="784" mass="87493">MEKFKAAMVLGAAGDALGYRKGRWGNCTSGKKIQEELASLGGLGEQKLDPDNWPLSDATLMHMTTAEALVTDYWCLEDLYRELVRLYVEAMVSLQGRVPDPATVEGCVHLKPHNFLLAWHTPFNEKGSGFGAAAKAMCVGMRYWQPERLNSLVEGKPLVAWGRELMKAISLAEEYCKKTIRHMAEYQENWFYFEAKWQFYLEERGIEKEEQKNPSFPDRYDAEETDKMYKRWSSEGRPGRRGHDAPMIAYDALLAAGSNWAELCKRAMFHGGEGEATGLIAGCLYGLMHGFGQVPQGLYQDLDKRERLEELGEALYRAASSEKCIDKADSQRTSNIPDAAILRKMVRNRSCHPVLRGILESLLRYLTQDLPKWAAQDGNLKKPWTDQSDQRTESTEEHKMIQDKPAEQLLETLETYKLQNSYGATTSRDPVPRHLTTFQLLQSKFMRSSSKAPLTCQREVGTLSSSRGATGDSKNFNTKEPEPKSQTRRGQGQKRGGSVKDIVAKFAMAERKEKGENTLKTQPLRAQLTGRGTVLSTLMERFETVATVEAPMKCHVGTITTSSPVWFTSVAHSPKLHPAEASGKPPTGASENGSHLNLQREGNRGAEDYLNPSKPGTGRKTGPTHLIPRVHRFTFPQDVKNQPRSSQRPAENSESICLNAGQPACLGTSNTGPLGRPPSNTEKKMLHATIKETQMEDNPHDEEGKAKELTPVVTEDPNTQQSEETKAKAAAEDDTINAVSSSEAHPKADYQKLRPKYKTVNYGDPSVKAAYKPKIIRFTDTFTF</sequence>
<dbReference type="Pfam" id="PF03747">
    <property type="entry name" value="ADP_ribosyl_GH"/>
    <property type="match status" value="1"/>
</dbReference>
<proteinExistence type="inferred from homology"/>
<feature type="binding site" evidence="2">
    <location>
        <position position="57"/>
    </location>
    <ligand>
        <name>Mg(2+)</name>
        <dbReference type="ChEBI" id="CHEBI:18420"/>
        <label>1</label>
    </ligand>
</feature>
<dbReference type="Proteomes" id="UP000324091">
    <property type="component" value="Chromosome 2"/>
</dbReference>
<dbReference type="EMBL" id="RHFK02000012">
    <property type="protein sequence ID" value="TWW67903.1"/>
    <property type="molecule type" value="Genomic_DNA"/>
</dbReference>
<feature type="region of interest" description="Disordered" evidence="3">
    <location>
        <begin position="575"/>
        <end position="653"/>
    </location>
</feature>
<feature type="compositionally biased region" description="Polar residues" evidence="3">
    <location>
        <begin position="639"/>
        <end position="653"/>
    </location>
</feature>
<keyword evidence="2" id="KW-0460">Magnesium</keyword>
<dbReference type="InterPro" id="IPR050792">
    <property type="entry name" value="ADP-ribosylglycohydrolase"/>
</dbReference>